<evidence type="ECO:0000256" key="5">
    <source>
        <dbReference type="ARBA" id="ARBA00012574"/>
    </source>
</evidence>
<evidence type="ECO:0000256" key="7">
    <source>
        <dbReference type="ARBA" id="ARBA00022670"/>
    </source>
</evidence>
<dbReference type="AlphaFoldDB" id="A0AA39L5N7"/>
<evidence type="ECO:0000256" key="1">
    <source>
        <dbReference type="ARBA" id="ARBA00001424"/>
    </source>
</evidence>
<dbReference type="Gene3D" id="3.90.230.10">
    <property type="entry name" value="Creatinase/methionine aminopeptidase superfamily"/>
    <property type="match status" value="1"/>
</dbReference>
<dbReference type="InterPro" id="IPR000994">
    <property type="entry name" value="Pept_M24"/>
</dbReference>
<dbReference type="InterPro" id="IPR001131">
    <property type="entry name" value="Peptidase_M24B_aminopep-P_CS"/>
</dbReference>
<dbReference type="GO" id="GO:0030145">
    <property type="term" value="F:manganese ion binding"/>
    <property type="evidence" value="ECO:0007669"/>
    <property type="project" value="InterPro"/>
</dbReference>
<dbReference type="Pfam" id="PF05195">
    <property type="entry name" value="AMP_N"/>
    <property type="match status" value="1"/>
</dbReference>
<dbReference type="EMBL" id="JAPDFR010000007">
    <property type="protein sequence ID" value="KAK0384890.1"/>
    <property type="molecule type" value="Genomic_DNA"/>
</dbReference>
<dbReference type="SUPFAM" id="SSF53092">
    <property type="entry name" value="Creatinase/prolidase N-terminal domain"/>
    <property type="match status" value="1"/>
</dbReference>
<evidence type="ECO:0000313" key="17">
    <source>
        <dbReference type="Proteomes" id="UP001175261"/>
    </source>
</evidence>
<accession>A0AA39L5N7</accession>
<dbReference type="InterPro" id="IPR052433">
    <property type="entry name" value="X-Pro_dipept-like"/>
</dbReference>
<dbReference type="PANTHER" id="PTHR43226:SF3">
    <property type="entry name" value="XAA-PRO AMINOPEPTIDASE AN0832-RELATED"/>
    <property type="match status" value="1"/>
</dbReference>
<comment type="similarity">
    <text evidence="4 14">Belongs to the peptidase M24B family.</text>
</comment>
<dbReference type="InterPro" id="IPR029149">
    <property type="entry name" value="Creatin/AminoP/Spt16_N"/>
</dbReference>
<evidence type="ECO:0000256" key="9">
    <source>
        <dbReference type="ARBA" id="ARBA00022801"/>
    </source>
</evidence>
<comment type="caution">
    <text evidence="16">The sequence shown here is derived from an EMBL/GenBank/DDBJ whole genome shotgun (WGS) entry which is preliminary data.</text>
</comment>
<keyword evidence="7" id="KW-0645">Protease</keyword>
<dbReference type="SMART" id="SM01011">
    <property type="entry name" value="AMP_N"/>
    <property type="match status" value="1"/>
</dbReference>
<dbReference type="SUPFAM" id="SSF55920">
    <property type="entry name" value="Creatinase/aminopeptidase"/>
    <property type="match status" value="1"/>
</dbReference>
<dbReference type="Gene3D" id="3.40.350.10">
    <property type="entry name" value="Creatinase/prolidase N-terminal domain"/>
    <property type="match status" value="1"/>
</dbReference>
<keyword evidence="9" id="KW-0378">Hydrolase</keyword>
<evidence type="ECO:0000313" key="16">
    <source>
        <dbReference type="EMBL" id="KAK0384890.1"/>
    </source>
</evidence>
<evidence type="ECO:0000256" key="4">
    <source>
        <dbReference type="ARBA" id="ARBA00008766"/>
    </source>
</evidence>
<dbReference type="InterPro" id="IPR036005">
    <property type="entry name" value="Creatinase/aminopeptidase-like"/>
</dbReference>
<keyword evidence="11" id="KW-0464">Manganese</keyword>
<name>A0AA39L5N7_SARSR</name>
<evidence type="ECO:0000259" key="15">
    <source>
        <dbReference type="SMART" id="SM01011"/>
    </source>
</evidence>
<dbReference type="InterPro" id="IPR007865">
    <property type="entry name" value="Aminopep_P_N"/>
</dbReference>
<comment type="cofactor">
    <cofactor evidence="2">
        <name>Mn(2+)</name>
        <dbReference type="ChEBI" id="CHEBI:29035"/>
    </cofactor>
</comment>
<evidence type="ECO:0000256" key="2">
    <source>
        <dbReference type="ARBA" id="ARBA00001936"/>
    </source>
</evidence>
<sequence>MRRDLGERDVAVAASQLDRLDITLDKSMCSRTRHGLFEGDELEDLSSKKYPAKAHALKVVEELGAKDGLIYLPGKPTLFYEDSDMSPEFRQRKYFFYLTGVNVPDCAVTYDIASYTLTLWIPYVEPRQALYFGSPPDPKEAKRLYDIDDVRYTDELPDFIRSHLRTHTLYLLHPPSESDTVSSLLRNNVGDIDSYSLQPAMNRARVVKDEYELSLIRRACHISAIGHRLIAERLLELSNERDIHAIFNAACVARGAPAMAYPVIAGAGENASTLHYIENSADLAGNELVVVDAGCEYKGYASDITRTLPVSGRFKGKAAKIYQVVQDMQEACIDAAKPGKPFYELHVLAADIALDGLLELGVLKGDREKIRRQGTVSAFFPHGLGHHVGLEVHDVSGDLPLMSAGAKTTLGARTKREILSTKSLIGLMDGEEMASRPRSSLEPGMVVTIEPGIYFCRPYIEGYFLERPDHARFIDTDVLNKFYPVGGVRIEDVILITEGGNENLSWRAPKGKELEDVINGGE</sequence>
<gene>
    <name evidence="16" type="ORF">NLU13_7369</name>
</gene>
<evidence type="ECO:0000256" key="11">
    <source>
        <dbReference type="ARBA" id="ARBA00023211"/>
    </source>
</evidence>
<dbReference type="EC" id="3.4.11.9" evidence="5"/>
<dbReference type="CDD" id="cd01087">
    <property type="entry name" value="Prolidase"/>
    <property type="match status" value="1"/>
</dbReference>
<proteinExistence type="inferred from homology"/>
<evidence type="ECO:0000256" key="12">
    <source>
        <dbReference type="ARBA" id="ARBA00030849"/>
    </source>
</evidence>
<reference evidence="16" key="1">
    <citation type="submission" date="2022-10" db="EMBL/GenBank/DDBJ databases">
        <title>Determination and structural analysis of whole genome sequence of Sarocladium strictum F4-1.</title>
        <authorList>
            <person name="Hu L."/>
            <person name="Jiang Y."/>
        </authorList>
    </citation>
    <scope>NUCLEOTIDE SEQUENCE</scope>
    <source>
        <strain evidence="16">F4-1</strain>
    </source>
</reference>
<evidence type="ECO:0000256" key="13">
    <source>
        <dbReference type="ARBA" id="ARBA00032413"/>
    </source>
</evidence>
<keyword evidence="10" id="KW-0482">Metalloprotease</keyword>
<dbReference type="PROSITE" id="PS00491">
    <property type="entry name" value="PROLINE_PEPTIDASE"/>
    <property type="match status" value="1"/>
</dbReference>
<dbReference type="GO" id="GO:0070006">
    <property type="term" value="F:metalloaminopeptidase activity"/>
    <property type="evidence" value="ECO:0007669"/>
    <property type="project" value="InterPro"/>
</dbReference>
<dbReference type="PANTHER" id="PTHR43226">
    <property type="entry name" value="XAA-PRO AMINOPEPTIDASE 3"/>
    <property type="match status" value="1"/>
</dbReference>
<protein>
    <recommendedName>
        <fullName evidence="5">Xaa-Pro aminopeptidase</fullName>
        <ecNumber evidence="5">3.4.11.9</ecNumber>
    </recommendedName>
    <alternativeName>
        <fullName evidence="12">Aminoacylproline aminopeptidase</fullName>
    </alternativeName>
    <alternativeName>
        <fullName evidence="13">Prolidase</fullName>
    </alternativeName>
</protein>
<dbReference type="Proteomes" id="UP001175261">
    <property type="component" value="Unassembled WGS sequence"/>
</dbReference>
<feature type="domain" description="Aminopeptidase P N-terminal" evidence="15">
    <location>
        <begin position="50"/>
        <end position="179"/>
    </location>
</feature>
<comment type="catalytic activity">
    <reaction evidence="1">
        <text>Release of any N-terminal amino acid, including proline, that is linked to proline, even from a dipeptide or tripeptide.</text>
        <dbReference type="EC" id="3.4.11.9"/>
    </reaction>
</comment>
<evidence type="ECO:0000256" key="10">
    <source>
        <dbReference type="ARBA" id="ARBA00023049"/>
    </source>
</evidence>
<evidence type="ECO:0000256" key="3">
    <source>
        <dbReference type="ARBA" id="ARBA00002443"/>
    </source>
</evidence>
<dbReference type="Pfam" id="PF00557">
    <property type="entry name" value="Peptidase_M24"/>
    <property type="match status" value="1"/>
</dbReference>
<evidence type="ECO:0000256" key="14">
    <source>
        <dbReference type="RuleBase" id="RU000590"/>
    </source>
</evidence>
<keyword evidence="6" id="KW-0031">Aminopeptidase</keyword>
<comment type="function">
    <text evidence="3">Catalyzes the removal of a penultimate prolyl residue from the N-termini of peptides.</text>
</comment>
<evidence type="ECO:0000256" key="6">
    <source>
        <dbReference type="ARBA" id="ARBA00022438"/>
    </source>
</evidence>
<dbReference type="GO" id="GO:0006508">
    <property type="term" value="P:proteolysis"/>
    <property type="evidence" value="ECO:0007669"/>
    <property type="project" value="UniProtKB-KW"/>
</dbReference>
<organism evidence="16 17">
    <name type="scientific">Sarocladium strictum</name>
    <name type="common">Black bundle disease fungus</name>
    <name type="synonym">Acremonium strictum</name>
    <dbReference type="NCBI Taxonomy" id="5046"/>
    <lineage>
        <taxon>Eukaryota</taxon>
        <taxon>Fungi</taxon>
        <taxon>Dikarya</taxon>
        <taxon>Ascomycota</taxon>
        <taxon>Pezizomycotina</taxon>
        <taxon>Sordariomycetes</taxon>
        <taxon>Hypocreomycetidae</taxon>
        <taxon>Hypocreales</taxon>
        <taxon>Sarocladiaceae</taxon>
        <taxon>Sarocladium</taxon>
    </lineage>
</organism>
<evidence type="ECO:0000256" key="8">
    <source>
        <dbReference type="ARBA" id="ARBA00022723"/>
    </source>
</evidence>
<keyword evidence="17" id="KW-1185">Reference proteome</keyword>
<keyword evidence="8 14" id="KW-0479">Metal-binding</keyword>